<dbReference type="InterPro" id="IPR042099">
    <property type="entry name" value="ANL_N_sf"/>
</dbReference>
<evidence type="ECO:0000259" key="9">
    <source>
        <dbReference type="Pfam" id="PF00501"/>
    </source>
</evidence>
<evidence type="ECO:0000313" key="12">
    <source>
        <dbReference type="Proteomes" id="UP000007110"/>
    </source>
</evidence>
<comment type="catalytic activity">
    <reaction evidence="5">
        <text>a very long-chain fatty acid + ATP + CoA = a very long-chain fatty acyl-CoA + AMP + diphosphate</text>
        <dbReference type="Rhea" id="RHEA:54536"/>
        <dbReference type="ChEBI" id="CHEBI:30616"/>
        <dbReference type="ChEBI" id="CHEBI:33019"/>
        <dbReference type="ChEBI" id="CHEBI:57287"/>
        <dbReference type="ChEBI" id="CHEBI:58950"/>
        <dbReference type="ChEBI" id="CHEBI:138261"/>
        <dbReference type="ChEBI" id="CHEBI:456215"/>
    </reaction>
    <physiologicalReaction direction="left-to-right" evidence="5">
        <dbReference type="Rhea" id="RHEA:54537"/>
    </physiologicalReaction>
</comment>
<dbReference type="Pfam" id="PF00501">
    <property type="entry name" value="AMP-binding"/>
    <property type="match status" value="2"/>
</dbReference>
<dbReference type="GO" id="GO:0005789">
    <property type="term" value="C:endoplasmic reticulum membrane"/>
    <property type="evidence" value="ECO:0000318"/>
    <property type="project" value="GO_Central"/>
</dbReference>
<keyword evidence="12" id="KW-1185">Reference proteome</keyword>
<dbReference type="PANTHER" id="PTHR43107">
    <property type="entry name" value="LONG-CHAIN FATTY ACID TRANSPORT PROTEIN"/>
    <property type="match status" value="1"/>
</dbReference>
<dbReference type="InterPro" id="IPR000873">
    <property type="entry name" value="AMP-dep_synth/lig_dom"/>
</dbReference>
<dbReference type="OMA" id="YAWLRIN"/>
<accession>A0A7M7N734</accession>
<dbReference type="GO" id="GO:0005324">
    <property type="term" value="F:long-chain fatty acid transmembrane transporter activity"/>
    <property type="evidence" value="ECO:0000318"/>
    <property type="project" value="GO_Central"/>
</dbReference>
<dbReference type="Proteomes" id="UP000007110">
    <property type="component" value="Unassembled WGS sequence"/>
</dbReference>
<dbReference type="AlphaFoldDB" id="A0A7M7N734"/>
<dbReference type="EC" id="6.2.1.3" evidence="4"/>
<dbReference type="Gene3D" id="3.40.50.12780">
    <property type="entry name" value="N-terminal domain of ligase-like"/>
    <property type="match status" value="2"/>
</dbReference>
<comment type="similarity">
    <text evidence="1">Belongs to the ATP-dependent AMP-binding enzyme family.</text>
</comment>
<dbReference type="Gene3D" id="3.30.300.30">
    <property type="match status" value="1"/>
</dbReference>
<protein>
    <recommendedName>
        <fullName evidence="4">long-chain-fatty-acid--CoA ligase</fullName>
        <ecNumber evidence="4">6.2.1.3</ecNumber>
    </recommendedName>
    <alternativeName>
        <fullName evidence="6">Long-chain-fatty-acid--CoA ligase</fullName>
    </alternativeName>
</protein>
<feature type="domain" description="AMP-binding enzyme C-terminal" evidence="10">
    <location>
        <begin position="568"/>
        <end position="644"/>
    </location>
</feature>
<feature type="domain" description="AMP-dependent synthetase/ligase" evidence="9">
    <location>
        <begin position="333"/>
        <end position="454"/>
    </location>
</feature>
<dbReference type="GO" id="GO:0044539">
    <property type="term" value="P:long-chain fatty acid import into cell"/>
    <property type="evidence" value="ECO:0000318"/>
    <property type="project" value="GO_Central"/>
</dbReference>
<reference evidence="12" key="1">
    <citation type="submission" date="2015-02" db="EMBL/GenBank/DDBJ databases">
        <title>Genome sequencing for Strongylocentrotus purpuratus.</title>
        <authorList>
            <person name="Murali S."/>
            <person name="Liu Y."/>
            <person name="Vee V."/>
            <person name="English A."/>
            <person name="Wang M."/>
            <person name="Skinner E."/>
            <person name="Han Y."/>
            <person name="Muzny D.M."/>
            <person name="Worley K.C."/>
            <person name="Gibbs R.A."/>
        </authorList>
    </citation>
    <scope>NUCLEOTIDE SEQUENCE</scope>
</reference>
<keyword evidence="2" id="KW-0436">Ligase</keyword>
<feature type="domain" description="AMP-dependent synthetase/ligase" evidence="9">
    <location>
        <begin position="104"/>
        <end position="330"/>
    </location>
</feature>
<proteinExistence type="inferred from homology"/>
<dbReference type="InterPro" id="IPR025110">
    <property type="entry name" value="AMP-bd_C"/>
</dbReference>
<evidence type="ECO:0000313" key="11">
    <source>
        <dbReference type="EnsemblMetazoa" id="XP_030832258"/>
    </source>
</evidence>
<name>A0A7M7N734_STRPU</name>
<dbReference type="InterPro" id="IPR045851">
    <property type="entry name" value="AMP-bd_C_sf"/>
</dbReference>
<dbReference type="GO" id="GO:0001676">
    <property type="term" value="P:long-chain fatty acid metabolic process"/>
    <property type="evidence" value="ECO:0000318"/>
    <property type="project" value="GO_Central"/>
</dbReference>
<feature type="transmembrane region" description="Helical" evidence="8">
    <location>
        <begin position="47"/>
        <end position="66"/>
    </location>
</feature>
<dbReference type="PANTHER" id="PTHR43107:SF22">
    <property type="entry name" value="VERY LONG-CHAIN ACYL-COA SYNTHETASE"/>
    <property type="match status" value="1"/>
</dbReference>
<keyword evidence="3" id="KW-0443">Lipid metabolism</keyword>
<evidence type="ECO:0000256" key="7">
    <source>
        <dbReference type="ARBA" id="ARBA00048666"/>
    </source>
</evidence>
<dbReference type="FunFam" id="3.30.300.30:FF:000002">
    <property type="entry name" value="Long-chain fatty acid transport protein 1"/>
    <property type="match status" value="1"/>
</dbReference>
<dbReference type="GO" id="GO:0005886">
    <property type="term" value="C:plasma membrane"/>
    <property type="evidence" value="ECO:0000318"/>
    <property type="project" value="GO_Central"/>
</dbReference>
<dbReference type="OrthoDB" id="288590at2759"/>
<evidence type="ECO:0000259" key="10">
    <source>
        <dbReference type="Pfam" id="PF13193"/>
    </source>
</evidence>
<dbReference type="SUPFAM" id="SSF56801">
    <property type="entry name" value="Acetyl-CoA synthetase-like"/>
    <property type="match status" value="2"/>
</dbReference>
<sequence>MPSAGFWGLGRSASLTALLSVVIGYYWIRSNNNSEDVGHTHFTGQDIVYLLLTTIAVTLAACYAWLRINYPIWWSDLFYFIKLVKWDYSIKNKMRSGETILDVFDDHVFKQPEHPCILYEDEVYTYAEVDGYANQVARWVMDTDPSLQKGEAICILLHNGPVFAWTCMGLMKAGIVASLLNTNLKSAALLHCLQVSEAKKVIFGAELWPVIKEILPELIGLNIEAWMINDTKMADPTVPSDVVTMDISKLSGQPYSRDAHKLTDMAIFIFTSGTTGMPKPVNVLHRKIIRATYLHFFSYLTPDDVYYIALPMYHSAALLQGTFSIWYYGFESLSMYHSAALLQGTFSIWYYGGTVAIAKKFSASRFWDDIRKYRATGFHYIGELCRYLLAQPKKPDDGVYPRKIRVSQGNGLRPEIWREFQERFQVGKIFEIYAATEGNFGFINIDGKVGTVGRYPWFMKNAIDTLEIVDYDYASGEPKRGADGFCIQLPKGETGLALTKISKDNPYTGYKGSEEKTLQKIVSSVKRGGDMYFNTGDLLRLDEDGYVYFKDRVGDTFRWKGENVSTMEVSQALSKFPAILEANVYGVKIPGQDGRADMAAVVIREGHQFDCAELFIHVTYFLPGYACPKFIRVVDQMDITGTFKHKKTKLVEQGFDIGVIEDTMYVIDVKQKTYALLTGEHVKKIHEGLLKF</sequence>
<keyword evidence="8" id="KW-1133">Transmembrane helix</keyword>
<dbReference type="GeneID" id="575511"/>
<evidence type="ECO:0000256" key="2">
    <source>
        <dbReference type="ARBA" id="ARBA00022598"/>
    </source>
</evidence>
<dbReference type="GO" id="GO:0004467">
    <property type="term" value="F:long-chain fatty acid-CoA ligase activity"/>
    <property type="evidence" value="ECO:0000318"/>
    <property type="project" value="GO_Central"/>
</dbReference>
<dbReference type="InParanoid" id="A0A7M7N734"/>
<keyword evidence="3" id="KW-0276">Fatty acid metabolism</keyword>
<organism evidence="11 12">
    <name type="scientific">Strongylocentrotus purpuratus</name>
    <name type="common">Purple sea urchin</name>
    <dbReference type="NCBI Taxonomy" id="7668"/>
    <lineage>
        <taxon>Eukaryota</taxon>
        <taxon>Metazoa</taxon>
        <taxon>Echinodermata</taxon>
        <taxon>Eleutherozoa</taxon>
        <taxon>Echinozoa</taxon>
        <taxon>Echinoidea</taxon>
        <taxon>Euechinoidea</taxon>
        <taxon>Echinacea</taxon>
        <taxon>Camarodonta</taxon>
        <taxon>Echinidea</taxon>
        <taxon>Strongylocentrotidae</taxon>
        <taxon>Strongylocentrotus</taxon>
    </lineage>
</organism>
<evidence type="ECO:0000256" key="5">
    <source>
        <dbReference type="ARBA" id="ARBA00036527"/>
    </source>
</evidence>
<dbReference type="KEGG" id="spu:575511"/>
<dbReference type="RefSeq" id="XP_030832258.1">
    <property type="nucleotide sequence ID" value="XM_030976398.1"/>
</dbReference>
<comment type="catalytic activity">
    <reaction evidence="7">
        <text>tetracosanoate + ATP + CoA = tetracosanoyl-CoA + AMP + diphosphate</text>
        <dbReference type="Rhea" id="RHEA:33639"/>
        <dbReference type="ChEBI" id="CHEBI:30616"/>
        <dbReference type="ChEBI" id="CHEBI:31014"/>
        <dbReference type="ChEBI" id="CHEBI:33019"/>
        <dbReference type="ChEBI" id="CHEBI:57287"/>
        <dbReference type="ChEBI" id="CHEBI:65052"/>
        <dbReference type="ChEBI" id="CHEBI:456215"/>
    </reaction>
    <physiologicalReaction direction="left-to-right" evidence="7">
        <dbReference type="Rhea" id="RHEA:33640"/>
    </physiologicalReaction>
</comment>
<evidence type="ECO:0000256" key="4">
    <source>
        <dbReference type="ARBA" id="ARBA00026121"/>
    </source>
</evidence>
<keyword evidence="8" id="KW-0472">Membrane</keyword>
<dbReference type="PROSITE" id="PS00455">
    <property type="entry name" value="AMP_BINDING"/>
    <property type="match status" value="1"/>
</dbReference>
<evidence type="ECO:0000256" key="8">
    <source>
        <dbReference type="SAM" id="Phobius"/>
    </source>
</evidence>
<dbReference type="Pfam" id="PF13193">
    <property type="entry name" value="AMP-binding_C"/>
    <property type="match status" value="1"/>
</dbReference>
<dbReference type="EnsemblMetazoa" id="XM_030976398">
    <property type="protein sequence ID" value="XP_030832258"/>
    <property type="gene ID" value="LOC575511"/>
</dbReference>
<keyword evidence="8" id="KW-0812">Transmembrane</keyword>
<evidence type="ECO:0000256" key="3">
    <source>
        <dbReference type="ARBA" id="ARBA00022832"/>
    </source>
</evidence>
<evidence type="ECO:0000256" key="1">
    <source>
        <dbReference type="ARBA" id="ARBA00006432"/>
    </source>
</evidence>
<feature type="transmembrane region" description="Helical" evidence="8">
    <location>
        <begin position="6"/>
        <end position="27"/>
    </location>
</feature>
<reference evidence="11" key="2">
    <citation type="submission" date="2021-01" db="UniProtKB">
        <authorList>
            <consortium name="EnsemblMetazoa"/>
        </authorList>
    </citation>
    <scope>IDENTIFICATION</scope>
</reference>
<dbReference type="InterPro" id="IPR020845">
    <property type="entry name" value="AMP-binding_CS"/>
</dbReference>
<evidence type="ECO:0000256" key="6">
    <source>
        <dbReference type="ARBA" id="ARBA00041297"/>
    </source>
</evidence>